<gene>
    <name evidence="1" type="ORF">Anas_08232</name>
</gene>
<organism evidence="1 2">
    <name type="scientific">Armadillidium nasatum</name>
    <dbReference type="NCBI Taxonomy" id="96803"/>
    <lineage>
        <taxon>Eukaryota</taxon>
        <taxon>Metazoa</taxon>
        <taxon>Ecdysozoa</taxon>
        <taxon>Arthropoda</taxon>
        <taxon>Crustacea</taxon>
        <taxon>Multicrustacea</taxon>
        <taxon>Malacostraca</taxon>
        <taxon>Eumalacostraca</taxon>
        <taxon>Peracarida</taxon>
        <taxon>Isopoda</taxon>
        <taxon>Oniscidea</taxon>
        <taxon>Crinocheta</taxon>
        <taxon>Armadillidiidae</taxon>
        <taxon>Armadillidium</taxon>
    </lineage>
</organism>
<dbReference type="Proteomes" id="UP000326759">
    <property type="component" value="Unassembled WGS sequence"/>
</dbReference>
<protein>
    <submittedName>
        <fullName evidence="1">Uncharacterized protein</fullName>
    </submittedName>
</protein>
<accession>A0A5N5TIE0</accession>
<name>A0A5N5TIE0_9CRUS</name>
<evidence type="ECO:0000313" key="2">
    <source>
        <dbReference type="Proteomes" id="UP000326759"/>
    </source>
</evidence>
<keyword evidence="2" id="KW-1185">Reference proteome</keyword>
<reference evidence="1 2" key="1">
    <citation type="journal article" date="2019" name="PLoS Biol.">
        <title>Sex chromosomes control vertical transmission of feminizing Wolbachia symbionts in an isopod.</title>
        <authorList>
            <person name="Becking T."/>
            <person name="Chebbi M.A."/>
            <person name="Giraud I."/>
            <person name="Moumen B."/>
            <person name="Laverre T."/>
            <person name="Caubet Y."/>
            <person name="Peccoud J."/>
            <person name="Gilbert C."/>
            <person name="Cordaux R."/>
        </authorList>
    </citation>
    <scope>NUCLEOTIDE SEQUENCE [LARGE SCALE GENOMIC DNA]</scope>
    <source>
        <strain evidence="1">ANa2</strain>
        <tissue evidence="1">Whole body excluding digestive tract and cuticle</tissue>
    </source>
</reference>
<proteinExistence type="predicted"/>
<dbReference type="EMBL" id="SEYY01002014">
    <property type="protein sequence ID" value="KAB7504995.1"/>
    <property type="molecule type" value="Genomic_DNA"/>
</dbReference>
<dbReference type="AlphaFoldDB" id="A0A5N5TIE0"/>
<feature type="non-terminal residue" evidence="1">
    <location>
        <position position="183"/>
    </location>
</feature>
<sequence length="183" mass="20262">MMKLPGSLPGPKLKLRIEAQQGANLLFVNTTLVHPSTDFLTIDATGYLMYDFPAFILESEETVAGNVQAYVTNDATVFGNMTITFWAKYPATAHDSHYKEITTEVYDYVDAEDDFEFPMSLLEGHVPQLVGTEVKVTTAFMDHYTGMTVYGFAKSRIISGEVVVKFVGSSPVIFRPGMPLTIN</sequence>
<dbReference type="OrthoDB" id="6359008at2759"/>
<comment type="caution">
    <text evidence="1">The sequence shown here is derived from an EMBL/GenBank/DDBJ whole genome shotgun (WGS) entry which is preliminary data.</text>
</comment>
<evidence type="ECO:0000313" key="1">
    <source>
        <dbReference type="EMBL" id="KAB7504995.1"/>
    </source>
</evidence>